<sequence>MSAVANINIPHPYSEMRYYEEKFRLKETHDEMLELLLIFDTFCRKNKIYYSLADGTLLGAFRHGDFIPWDDDADVMVTRGEYDKIRKAIQKDSSVRLLKIHFLDRITAPGFDIKKVYIDLFINEDMPKSSIVFMWKKFKTQFLRTYFNNSNVRNVRHDKLNGFYKILRQIVESVLRVIAILVIGKRDIFELNDRTVAIKDHQSSGLYTRYTSRMYETSRRFNIESYNSGYVDVLFRGERLMAIKNADTFLKEMYGDYTKLLPEEKRKPEHPVNMMDSPDSCIKWYN</sequence>
<dbReference type="InterPro" id="IPR052942">
    <property type="entry name" value="LPS_cholinephosphotransferase"/>
</dbReference>
<feature type="domain" description="LicD/FKTN/FKRP nucleotidyltransferase" evidence="1">
    <location>
        <begin position="43"/>
        <end position="255"/>
    </location>
</feature>
<dbReference type="PANTHER" id="PTHR43404">
    <property type="entry name" value="LIPOPOLYSACCHARIDE CHOLINEPHOSPHOTRANSFERASE LICD"/>
    <property type="match status" value="1"/>
</dbReference>
<gene>
    <name evidence="2" type="ORF">NQ502_17035</name>
</gene>
<dbReference type="InterPro" id="IPR007074">
    <property type="entry name" value="LicD/FKTN/FKRP_NTP_transf"/>
</dbReference>
<dbReference type="Pfam" id="PF04991">
    <property type="entry name" value="LicD"/>
    <property type="match status" value="1"/>
</dbReference>
<dbReference type="Proteomes" id="UP001060164">
    <property type="component" value="Chromosome"/>
</dbReference>
<dbReference type="PANTHER" id="PTHR43404:SF2">
    <property type="entry name" value="LIPOPOLYSACCHARIDE CHOLINEPHOSPHOTRANSFERASE LICD"/>
    <property type="match status" value="1"/>
</dbReference>
<dbReference type="RefSeq" id="WP_028530164.1">
    <property type="nucleotide sequence ID" value="NZ_CABLBR010000046.1"/>
</dbReference>
<protein>
    <submittedName>
        <fullName evidence="2">LicD family protein</fullName>
    </submittedName>
</protein>
<proteinExistence type="predicted"/>
<evidence type="ECO:0000313" key="2">
    <source>
        <dbReference type="EMBL" id="UWP59049.1"/>
    </source>
</evidence>
<reference evidence="2" key="1">
    <citation type="journal article" date="2022" name="Cell">
        <title>Design, construction, and in vivo augmentation of a complex gut microbiome.</title>
        <authorList>
            <person name="Cheng A.G."/>
            <person name="Ho P.Y."/>
            <person name="Aranda-Diaz A."/>
            <person name="Jain S."/>
            <person name="Yu F.B."/>
            <person name="Meng X."/>
            <person name="Wang M."/>
            <person name="Iakiviak M."/>
            <person name="Nagashima K."/>
            <person name="Zhao A."/>
            <person name="Murugkar P."/>
            <person name="Patil A."/>
            <person name="Atabakhsh K."/>
            <person name="Weakley A."/>
            <person name="Yan J."/>
            <person name="Brumbaugh A.R."/>
            <person name="Higginbottom S."/>
            <person name="Dimas A."/>
            <person name="Shiver A.L."/>
            <person name="Deutschbauer A."/>
            <person name="Neff N."/>
            <person name="Sonnenburg J.L."/>
            <person name="Huang K.C."/>
            <person name="Fischbach M.A."/>
        </authorList>
    </citation>
    <scope>NUCLEOTIDE SEQUENCE</scope>
    <source>
        <strain evidence="2">DSM 19829</strain>
    </source>
</reference>
<organism evidence="2 3">
    <name type="scientific">Ruminococcus gauvreauii</name>
    <dbReference type="NCBI Taxonomy" id="438033"/>
    <lineage>
        <taxon>Bacteria</taxon>
        <taxon>Bacillati</taxon>
        <taxon>Bacillota</taxon>
        <taxon>Clostridia</taxon>
        <taxon>Eubacteriales</taxon>
        <taxon>Oscillospiraceae</taxon>
        <taxon>Ruminococcus</taxon>
    </lineage>
</organism>
<evidence type="ECO:0000313" key="3">
    <source>
        <dbReference type="Proteomes" id="UP001060164"/>
    </source>
</evidence>
<dbReference type="EMBL" id="CP102290">
    <property type="protein sequence ID" value="UWP59049.1"/>
    <property type="molecule type" value="Genomic_DNA"/>
</dbReference>
<accession>A0ABY5VEL4</accession>
<keyword evidence="3" id="KW-1185">Reference proteome</keyword>
<name>A0ABY5VEL4_9FIRM</name>
<evidence type="ECO:0000259" key="1">
    <source>
        <dbReference type="Pfam" id="PF04991"/>
    </source>
</evidence>